<protein>
    <submittedName>
        <fullName evidence="3">DNA repair protein XRCC2 isoform X1</fullName>
    </submittedName>
</protein>
<dbReference type="GO" id="GO:0033063">
    <property type="term" value="C:Rad51B-Rad51C-Rad51D-XRCC2 complex"/>
    <property type="evidence" value="ECO:0007669"/>
    <property type="project" value="InterPro"/>
</dbReference>
<dbReference type="AlphaFoldDB" id="A0A6J1TBX0"/>
<dbReference type="InterPro" id="IPR013632">
    <property type="entry name" value="Rad51_C"/>
</dbReference>
<dbReference type="InterPro" id="IPR030547">
    <property type="entry name" value="XRCC2"/>
</dbReference>
<proteinExistence type="predicted"/>
<keyword evidence="2" id="KW-1185">Reference proteome</keyword>
<accession>A0A6J1TBX0</accession>
<dbReference type="Gene3D" id="3.40.50.300">
    <property type="entry name" value="P-loop containing nucleotide triphosphate hydrolases"/>
    <property type="match status" value="1"/>
</dbReference>
<evidence type="ECO:0000259" key="1">
    <source>
        <dbReference type="PROSITE" id="PS50162"/>
    </source>
</evidence>
<dbReference type="PANTHER" id="PTHR46644:SF2">
    <property type="entry name" value="DNA REPAIR PROTEIN XRCC2"/>
    <property type="match status" value="1"/>
</dbReference>
<organism evidence="2 3">
    <name type="scientific">Frankliniella occidentalis</name>
    <name type="common">Western flower thrips</name>
    <name type="synonym">Euthrips occidentalis</name>
    <dbReference type="NCBI Taxonomy" id="133901"/>
    <lineage>
        <taxon>Eukaryota</taxon>
        <taxon>Metazoa</taxon>
        <taxon>Ecdysozoa</taxon>
        <taxon>Arthropoda</taxon>
        <taxon>Hexapoda</taxon>
        <taxon>Insecta</taxon>
        <taxon>Pterygota</taxon>
        <taxon>Neoptera</taxon>
        <taxon>Paraneoptera</taxon>
        <taxon>Thysanoptera</taxon>
        <taxon>Terebrantia</taxon>
        <taxon>Thripoidea</taxon>
        <taxon>Thripidae</taxon>
        <taxon>Frankliniella</taxon>
    </lineage>
</organism>
<dbReference type="GeneID" id="113215626"/>
<dbReference type="GO" id="GO:0000724">
    <property type="term" value="P:double-strand break repair via homologous recombination"/>
    <property type="evidence" value="ECO:0007669"/>
    <property type="project" value="InterPro"/>
</dbReference>
<gene>
    <name evidence="3" type="primary">LOC113215626</name>
</gene>
<dbReference type="InterPro" id="IPR020588">
    <property type="entry name" value="RecA_ATP-bd"/>
</dbReference>
<dbReference type="Pfam" id="PF08423">
    <property type="entry name" value="Rad51"/>
    <property type="match status" value="1"/>
</dbReference>
<dbReference type="GO" id="GO:0005813">
    <property type="term" value="C:centrosome"/>
    <property type="evidence" value="ECO:0007669"/>
    <property type="project" value="TreeGrafter"/>
</dbReference>
<dbReference type="GO" id="GO:0140664">
    <property type="term" value="F:ATP-dependent DNA damage sensor activity"/>
    <property type="evidence" value="ECO:0007669"/>
    <property type="project" value="InterPro"/>
</dbReference>
<reference evidence="3" key="1">
    <citation type="submission" date="2025-08" db="UniProtKB">
        <authorList>
            <consortium name="RefSeq"/>
        </authorList>
    </citation>
    <scope>IDENTIFICATION</scope>
    <source>
        <tissue evidence="3">Whole organism</tissue>
    </source>
</reference>
<dbReference type="SUPFAM" id="SSF52540">
    <property type="entry name" value="P-loop containing nucleoside triphosphate hydrolases"/>
    <property type="match status" value="1"/>
</dbReference>
<dbReference type="KEGG" id="foc:113215626"/>
<dbReference type="OrthoDB" id="420422at2759"/>
<dbReference type="GO" id="GO:0000400">
    <property type="term" value="F:four-way junction DNA binding"/>
    <property type="evidence" value="ECO:0007669"/>
    <property type="project" value="TreeGrafter"/>
</dbReference>
<feature type="domain" description="RecA family profile 1" evidence="1">
    <location>
        <begin position="21"/>
        <end position="216"/>
    </location>
</feature>
<dbReference type="GO" id="GO:0005524">
    <property type="term" value="F:ATP binding"/>
    <property type="evidence" value="ECO:0007669"/>
    <property type="project" value="InterPro"/>
</dbReference>
<dbReference type="Proteomes" id="UP000504606">
    <property type="component" value="Unplaced"/>
</dbReference>
<dbReference type="InterPro" id="IPR027417">
    <property type="entry name" value="P-loop_NTPase"/>
</dbReference>
<evidence type="ECO:0000313" key="2">
    <source>
        <dbReference type="Proteomes" id="UP000504606"/>
    </source>
</evidence>
<dbReference type="GO" id="GO:0005657">
    <property type="term" value="C:replication fork"/>
    <property type="evidence" value="ECO:0007669"/>
    <property type="project" value="InterPro"/>
</dbReference>
<name>A0A6J1TBX0_FRAOC</name>
<sequence>MLVKRSMDFQVRAESGKQLLARLSTRPSLKGLDERLLGVDGPLPHDVIEITGDVSVGKSVLALQWVTRAILSPPRGGLGVEVLLIDADHHQSLFTLVQLLQARMKAFTAQTSGLRLTSSLVETSIKDALKRLTIINVYDSTNLYTAILALDKMLLSKPQISMVVVDSLTAFYWSDRLAGGLQHMDSYLRRLLSALQKSTKEHKVMVVFTRPSYFQSAARSRFKMKEDNGESTRLVSLNRLEKDISGGSSKDGDNQSATNKDMIENIFSATIRSAYGQKILKYHITKEGMQWL</sequence>
<dbReference type="PANTHER" id="PTHR46644">
    <property type="entry name" value="DNA REPAIR PROTEIN XRCC2"/>
    <property type="match status" value="1"/>
</dbReference>
<evidence type="ECO:0000313" key="3">
    <source>
        <dbReference type="RefSeq" id="XP_026291054.1"/>
    </source>
</evidence>
<dbReference type="GO" id="GO:0042148">
    <property type="term" value="P:DNA strand invasion"/>
    <property type="evidence" value="ECO:0007669"/>
    <property type="project" value="TreeGrafter"/>
</dbReference>
<dbReference type="PROSITE" id="PS50162">
    <property type="entry name" value="RECA_2"/>
    <property type="match status" value="1"/>
</dbReference>
<dbReference type="RefSeq" id="XP_026291054.1">
    <property type="nucleotide sequence ID" value="XM_026435269.2"/>
</dbReference>